<reference evidence="6 7" key="1">
    <citation type="submission" date="2019-09" db="EMBL/GenBank/DDBJ databases">
        <title>Genome sequence and assembly of Adhaeribacter sp.</title>
        <authorList>
            <person name="Chhetri G."/>
        </authorList>
    </citation>
    <scope>NUCLEOTIDE SEQUENCE [LARGE SCALE GENOMIC DNA]</scope>
    <source>
        <strain evidence="6 7">DK36</strain>
    </source>
</reference>
<comment type="caution">
    <text evidence="6">The sequence shown here is derived from an EMBL/GenBank/DDBJ whole genome shotgun (WGS) entry which is preliminary data.</text>
</comment>
<comment type="similarity">
    <text evidence="1">Belongs to the glycosyltransferase 2 family.</text>
</comment>
<accession>A0A5M6DKT3</accession>
<dbReference type="RefSeq" id="WP_150087267.1">
    <property type="nucleotide sequence ID" value="NZ_VWSF01000003.1"/>
</dbReference>
<dbReference type="PANTHER" id="PTHR43630:SF1">
    <property type="entry name" value="POLY-BETA-1,6-N-ACETYL-D-GLUCOSAMINE SYNTHASE"/>
    <property type="match status" value="1"/>
</dbReference>
<keyword evidence="4" id="KW-0472">Membrane</keyword>
<evidence type="ECO:0000256" key="2">
    <source>
        <dbReference type="ARBA" id="ARBA00022676"/>
    </source>
</evidence>
<dbReference type="Pfam" id="PF00535">
    <property type="entry name" value="Glycos_transf_2"/>
    <property type="match status" value="1"/>
</dbReference>
<feature type="transmembrane region" description="Helical" evidence="4">
    <location>
        <begin position="272"/>
        <end position="294"/>
    </location>
</feature>
<feature type="domain" description="Glycosyltransferase 2-like" evidence="5">
    <location>
        <begin position="40"/>
        <end position="174"/>
    </location>
</feature>
<feature type="transmembrane region" description="Helical" evidence="4">
    <location>
        <begin position="300"/>
        <end position="321"/>
    </location>
</feature>
<keyword evidence="7" id="KW-1185">Reference proteome</keyword>
<dbReference type="EMBL" id="VWSF01000003">
    <property type="protein sequence ID" value="KAA5548131.1"/>
    <property type="molecule type" value="Genomic_DNA"/>
</dbReference>
<evidence type="ECO:0000313" key="6">
    <source>
        <dbReference type="EMBL" id="KAA5548131.1"/>
    </source>
</evidence>
<keyword evidence="4" id="KW-1133">Transmembrane helix</keyword>
<evidence type="ECO:0000313" key="7">
    <source>
        <dbReference type="Proteomes" id="UP000323426"/>
    </source>
</evidence>
<dbReference type="InterPro" id="IPR029044">
    <property type="entry name" value="Nucleotide-diphossugar_trans"/>
</dbReference>
<dbReference type="Gene3D" id="3.90.550.10">
    <property type="entry name" value="Spore Coat Polysaccharide Biosynthesis Protein SpsA, Chain A"/>
    <property type="match status" value="1"/>
</dbReference>
<name>A0A5M6DKT3_9BACT</name>
<keyword evidence="2" id="KW-0328">Glycosyltransferase</keyword>
<evidence type="ECO:0000256" key="3">
    <source>
        <dbReference type="ARBA" id="ARBA00022679"/>
    </source>
</evidence>
<sequence>MIVSLIYFSIFFGIFILVVVLQAVNQPKAPAPLGIQPYVSILIAVRNEEHTILKCLEAIGRLDYPQNKIEILLGDDASTDNTYEVIRQYIKHKPFYRCVQIKENLGQARGKANVLAHLTRLATSDIYFITDADIEVPRTWIRDMLAGTRQPNIGIITGITTVTGKGLFPELQAIDWVNALGLMQIVANLKLPVSTMGNNMLVTRAAYEATGGYENMPFSVTEDVQLFKAVTKQKFRTLNIFHPGVLALSAPAQNLGQLLHQRKRWMQGIWHLPWYMSLVLVIYASFYAFCLPFVAYTSGWVVLGIFLAKLFLQTWFIYRCLAKLGLRYRLDKLILFEFYTIFVSLVTILFFLLPLKVNWKARKY</sequence>
<evidence type="ECO:0000259" key="5">
    <source>
        <dbReference type="Pfam" id="PF00535"/>
    </source>
</evidence>
<feature type="transmembrane region" description="Helical" evidence="4">
    <location>
        <begin position="6"/>
        <end position="24"/>
    </location>
</feature>
<organism evidence="6 7">
    <name type="scientific">Adhaeribacter rhizoryzae</name>
    <dbReference type="NCBI Taxonomy" id="2607907"/>
    <lineage>
        <taxon>Bacteria</taxon>
        <taxon>Pseudomonadati</taxon>
        <taxon>Bacteroidota</taxon>
        <taxon>Cytophagia</taxon>
        <taxon>Cytophagales</taxon>
        <taxon>Hymenobacteraceae</taxon>
        <taxon>Adhaeribacter</taxon>
    </lineage>
</organism>
<feature type="transmembrane region" description="Helical" evidence="4">
    <location>
        <begin position="333"/>
        <end position="355"/>
    </location>
</feature>
<dbReference type="AlphaFoldDB" id="A0A5M6DKT3"/>
<keyword evidence="3 6" id="KW-0808">Transferase</keyword>
<dbReference type="PANTHER" id="PTHR43630">
    <property type="entry name" value="POLY-BETA-1,6-N-ACETYL-D-GLUCOSAMINE SYNTHASE"/>
    <property type="match status" value="1"/>
</dbReference>
<evidence type="ECO:0000256" key="4">
    <source>
        <dbReference type="SAM" id="Phobius"/>
    </source>
</evidence>
<dbReference type="GO" id="GO:0016757">
    <property type="term" value="F:glycosyltransferase activity"/>
    <property type="evidence" value="ECO:0007669"/>
    <property type="project" value="UniProtKB-KW"/>
</dbReference>
<evidence type="ECO:0000256" key="1">
    <source>
        <dbReference type="ARBA" id="ARBA00006739"/>
    </source>
</evidence>
<dbReference type="SUPFAM" id="SSF53448">
    <property type="entry name" value="Nucleotide-diphospho-sugar transferases"/>
    <property type="match status" value="1"/>
</dbReference>
<protein>
    <submittedName>
        <fullName evidence="6">Glycosyltransferase</fullName>
    </submittedName>
</protein>
<keyword evidence="4" id="KW-0812">Transmembrane</keyword>
<dbReference type="Proteomes" id="UP000323426">
    <property type="component" value="Unassembled WGS sequence"/>
</dbReference>
<dbReference type="InterPro" id="IPR001173">
    <property type="entry name" value="Glyco_trans_2-like"/>
</dbReference>
<gene>
    <name evidence="6" type="ORF">F0145_05230</name>
</gene>
<proteinExistence type="inferred from homology"/>